<reference evidence="3 4" key="1">
    <citation type="submission" date="2019-01" db="EMBL/GenBank/DDBJ databases">
        <authorList>
            <person name="Li J."/>
        </authorList>
    </citation>
    <scope>NUCLEOTIDE SEQUENCE [LARGE SCALE GENOMIC DNA]</scope>
    <source>
        <strain evidence="3 4">CCUG 35506</strain>
    </source>
</reference>
<dbReference type="AlphaFoldDB" id="A0A4Q2JSE9"/>
<comment type="caution">
    <text evidence="3">The sequence shown here is derived from an EMBL/GenBank/DDBJ whole genome shotgun (WGS) entry which is preliminary data.</text>
</comment>
<dbReference type="InterPro" id="IPR002509">
    <property type="entry name" value="NODB_dom"/>
</dbReference>
<evidence type="ECO:0000313" key="3">
    <source>
        <dbReference type="EMBL" id="RXZ51245.1"/>
    </source>
</evidence>
<dbReference type="PANTHER" id="PTHR10587">
    <property type="entry name" value="GLYCOSYL TRANSFERASE-RELATED"/>
    <property type="match status" value="1"/>
</dbReference>
<sequence>MTGRGPEVVPGGAIDPVTTPVDHAEDSGEVSALTFDDGPSPNTTPALLDFLAEHDVKAVFCVIGRNVTAPGGAAILQRIVAEGHVLGNHSTSFADMGSWPASEVRADLIANLAIIREALGDVNQPVPFWRAPNGSWGATQRVAVELGMQPLAVVNTIDDWATQDVATLTSNLRAAMRPGEVVLLHDGGGDRAGTLAAVETVVMERLADGWGFAFPKGAGHRHP</sequence>
<dbReference type="GO" id="GO:0005975">
    <property type="term" value="P:carbohydrate metabolic process"/>
    <property type="evidence" value="ECO:0007669"/>
    <property type="project" value="InterPro"/>
</dbReference>
<name>A0A4Q2JSE9_9MICO</name>
<evidence type="ECO:0000256" key="1">
    <source>
        <dbReference type="SAM" id="MobiDB-lite"/>
    </source>
</evidence>
<dbReference type="CDD" id="cd10917">
    <property type="entry name" value="CE4_NodB_like_6s_7s"/>
    <property type="match status" value="1"/>
</dbReference>
<evidence type="ECO:0000259" key="2">
    <source>
        <dbReference type="PROSITE" id="PS51677"/>
    </source>
</evidence>
<dbReference type="InterPro" id="IPR050248">
    <property type="entry name" value="Polysacc_deacetylase_ArnD"/>
</dbReference>
<dbReference type="SUPFAM" id="SSF88713">
    <property type="entry name" value="Glycoside hydrolase/deacetylase"/>
    <property type="match status" value="1"/>
</dbReference>
<dbReference type="InterPro" id="IPR011330">
    <property type="entry name" value="Glyco_hydro/deAcase_b/a-brl"/>
</dbReference>
<dbReference type="Gene3D" id="3.20.20.370">
    <property type="entry name" value="Glycoside hydrolase/deacetylase"/>
    <property type="match status" value="1"/>
</dbReference>
<keyword evidence="4" id="KW-1185">Reference proteome</keyword>
<dbReference type="RefSeq" id="WP_129230817.1">
    <property type="nucleotide sequence ID" value="NZ_SDPO01000001.1"/>
</dbReference>
<dbReference type="EMBL" id="SDPO01000001">
    <property type="protein sequence ID" value="RXZ51245.1"/>
    <property type="molecule type" value="Genomic_DNA"/>
</dbReference>
<dbReference type="PROSITE" id="PS51677">
    <property type="entry name" value="NODB"/>
    <property type="match status" value="1"/>
</dbReference>
<gene>
    <name evidence="3" type="ORF">ESP57_05635</name>
</gene>
<dbReference type="Proteomes" id="UP000292935">
    <property type="component" value="Unassembled WGS sequence"/>
</dbReference>
<evidence type="ECO:0000313" key="4">
    <source>
        <dbReference type="Proteomes" id="UP000292935"/>
    </source>
</evidence>
<feature type="region of interest" description="Disordered" evidence="1">
    <location>
        <begin position="1"/>
        <end position="38"/>
    </location>
</feature>
<dbReference type="GO" id="GO:0016810">
    <property type="term" value="F:hydrolase activity, acting on carbon-nitrogen (but not peptide) bonds"/>
    <property type="evidence" value="ECO:0007669"/>
    <property type="project" value="InterPro"/>
</dbReference>
<protein>
    <submittedName>
        <fullName evidence="3">Polysaccharide deacetylase family protein</fullName>
    </submittedName>
</protein>
<accession>A0A4Q2JSE9</accession>
<dbReference type="Pfam" id="PF01522">
    <property type="entry name" value="Polysacc_deac_1"/>
    <property type="match status" value="1"/>
</dbReference>
<organism evidence="3 4">
    <name type="scientific">Agromyces fucosus</name>
    <dbReference type="NCBI Taxonomy" id="41985"/>
    <lineage>
        <taxon>Bacteria</taxon>
        <taxon>Bacillati</taxon>
        <taxon>Actinomycetota</taxon>
        <taxon>Actinomycetes</taxon>
        <taxon>Micrococcales</taxon>
        <taxon>Microbacteriaceae</taxon>
        <taxon>Agromyces</taxon>
    </lineage>
</organism>
<proteinExistence type="predicted"/>
<dbReference type="OrthoDB" id="9815836at2"/>
<feature type="domain" description="NodB homology" evidence="2">
    <location>
        <begin position="29"/>
        <end position="215"/>
    </location>
</feature>